<sequence length="89" mass="10268">MARLLLRWHLLMAWLRGHKRTFVPPLCLGLILCAVNIARSMGELREKCPADASPTPQRCHCSRNFTHENSNVGFWLGRTLHCGMLRRFP</sequence>
<accession>C9W1N2</accession>
<protein>
    <submittedName>
        <fullName evidence="1">Hypothetical secreted peptide</fullName>
    </submittedName>
</protein>
<name>C9W1N2_RHISA</name>
<evidence type="ECO:0000313" key="1">
    <source>
        <dbReference type="EMBL" id="ACX53979.1"/>
    </source>
</evidence>
<proteinExistence type="evidence at transcript level"/>
<dbReference type="EMBL" id="EZ406184">
    <property type="protein sequence ID" value="ACX53979.1"/>
    <property type="molecule type" value="mRNA"/>
</dbReference>
<dbReference type="AlphaFoldDB" id="C9W1N2"/>
<reference evidence="1" key="1">
    <citation type="journal article" date="2010" name="BMC Genomics">
        <title>An insight into the sialotranscriptome of the brown dog tick, Rhipicephalus sanguineus.</title>
        <authorList>
            <person name="Anatriello E."/>
            <person name="Ribeiro J.M."/>
            <person name="de Miranda-Santos I.K."/>
            <person name="Brandao L.G."/>
            <person name="Anderson J.M."/>
            <person name="Valenzuela J.G."/>
            <person name="Maruyama S.R."/>
            <person name="Silva J.S."/>
            <person name="Ferreira B.R."/>
        </authorList>
    </citation>
    <scope>NUCLEOTIDE SEQUENCE</scope>
    <source>
        <tissue evidence="1">Salivary glands</tissue>
    </source>
</reference>
<reference evidence="1" key="2">
    <citation type="journal article" date="2013" name="Ticks Tick Borne Dis.">
        <title>Proteome of Rhipicephalus sanguineus tick saliva induced by the secretagogues pilocarpine and dopamine.</title>
        <authorList>
            <person name="Oliveira C.J."/>
            <person name="Anatriello E."/>
            <person name="de Miranda-Santos I.K."/>
            <person name="Francischetti I.M."/>
            <person name="Sa-Nunes A."/>
            <person name="Ferreira B.R."/>
            <person name="Ribeiro J.M."/>
        </authorList>
    </citation>
    <scope>NUCLEOTIDE SEQUENCE</scope>
    <source>
        <tissue evidence="1">Salivary glands</tissue>
    </source>
</reference>
<organism evidence="1">
    <name type="scientific">Rhipicephalus sanguineus</name>
    <name type="common">Brown dog tick</name>
    <name type="synonym">Ixodes sanguineus</name>
    <dbReference type="NCBI Taxonomy" id="34632"/>
    <lineage>
        <taxon>Eukaryota</taxon>
        <taxon>Metazoa</taxon>
        <taxon>Ecdysozoa</taxon>
        <taxon>Arthropoda</taxon>
        <taxon>Chelicerata</taxon>
        <taxon>Arachnida</taxon>
        <taxon>Acari</taxon>
        <taxon>Parasitiformes</taxon>
        <taxon>Ixodida</taxon>
        <taxon>Ixodoidea</taxon>
        <taxon>Ixodidae</taxon>
        <taxon>Rhipicephalinae</taxon>
        <taxon>Rhipicephalus</taxon>
        <taxon>Rhipicephalus</taxon>
    </lineage>
</organism>